<feature type="transmembrane region" description="Helical" evidence="7">
    <location>
        <begin position="274"/>
        <end position="300"/>
    </location>
</feature>
<dbReference type="CDD" id="cd06261">
    <property type="entry name" value="TM_PBP2"/>
    <property type="match status" value="1"/>
</dbReference>
<dbReference type="GO" id="GO:0005886">
    <property type="term" value="C:plasma membrane"/>
    <property type="evidence" value="ECO:0007669"/>
    <property type="project" value="UniProtKB-SubCell"/>
</dbReference>
<evidence type="ECO:0000256" key="4">
    <source>
        <dbReference type="ARBA" id="ARBA00022692"/>
    </source>
</evidence>
<evidence type="ECO:0000259" key="8">
    <source>
        <dbReference type="PROSITE" id="PS50928"/>
    </source>
</evidence>
<evidence type="ECO:0000256" key="2">
    <source>
        <dbReference type="ARBA" id="ARBA00022448"/>
    </source>
</evidence>
<dbReference type="Pfam" id="PF19300">
    <property type="entry name" value="BPD_transp_1_N"/>
    <property type="match status" value="1"/>
</dbReference>
<feature type="transmembrane region" description="Helical" evidence="7">
    <location>
        <begin position="168"/>
        <end position="189"/>
    </location>
</feature>
<comment type="caution">
    <text evidence="9">The sequence shown here is derived from an EMBL/GenBank/DDBJ whole genome shotgun (WGS) entry which is preliminary data.</text>
</comment>
<dbReference type="SUPFAM" id="SSF161098">
    <property type="entry name" value="MetI-like"/>
    <property type="match status" value="1"/>
</dbReference>
<name>A0A1J5QM10_9ZZZZ</name>
<dbReference type="InterPro" id="IPR045621">
    <property type="entry name" value="BPD_transp_1_N"/>
</dbReference>
<dbReference type="PANTHER" id="PTHR43163">
    <property type="entry name" value="DIPEPTIDE TRANSPORT SYSTEM PERMEASE PROTEIN DPPB-RELATED"/>
    <property type="match status" value="1"/>
</dbReference>
<dbReference type="AlphaFoldDB" id="A0A1J5QM10"/>
<feature type="transmembrane region" description="Helical" evidence="7">
    <location>
        <begin position="135"/>
        <end position="156"/>
    </location>
</feature>
<dbReference type="PANTHER" id="PTHR43163:SF6">
    <property type="entry name" value="DIPEPTIDE TRANSPORT SYSTEM PERMEASE PROTEIN DPPB-RELATED"/>
    <property type="match status" value="1"/>
</dbReference>
<evidence type="ECO:0000256" key="5">
    <source>
        <dbReference type="ARBA" id="ARBA00022989"/>
    </source>
</evidence>
<keyword evidence="5 7" id="KW-1133">Transmembrane helix</keyword>
<evidence type="ECO:0000256" key="6">
    <source>
        <dbReference type="ARBA" id="ARBA00023136"/>
    </source>
</evidence>
<evidence type="ECO:0000256" key="7">
    <source>
        <dbReference type="SAM" id="Phobius"/>
    </source>
</evidence>
<feature type="transmembrane region" description="Helical" evidence="7">
    <location>
        <begin position="102"/>
        <end position="123"/>
    </location>
</feature>
<proteinExistence type="predicted"/>
<evidence type="ECO:0000256" key="3">
    <source>
        <dbReference type="ARBA" id="ARBA00022475"/>
    </source>
</evidence>
<dbReference type="EMBL" id="MLJW01000607">
    <property type="protein sequence ID" value="OIQ84577.1"/>
    <property type="molecule type" value="Genomic_DNA"/>
</dbReference>
<dbReference type="PROSITE" id="PS50928">
    <property type="entry name" value="ABC_TM1"/>
    <property type="match status" value="1"/>
</dbReference>
<dbReference type="Gene3D" id="1.10.3720.10">
    <property type="entry name" value="MetI-like"/>
    <property type="match status" value="1"/>
</dbReference>
<keyword evidence="3" id="KW-1003">Cell membrane</keyword>
<evidence type="ECO:0000256" key="1">
    <source>
        <dbReference type="ARBA" id="ARBA00004651"/>
    </source>
</evidence>
<sequence length="307" mass="34163">MIGNYLLRRLWQGLFLLIGVVFITFILIYVLPSDPARMIAGRSATAQSVEHIREQLGLNLPLWEQYLRYLWRLMHGNLGRSYIQRVDVSMLIGTRLWPTMQLMFASIGFELVIGLTAGILAALRPRSAMDRGTMLMTFIGVSSPQFVVGIILLYVFSMRLGWFPMGGYGGWKNIILPALSLGFLGSGWYSRVMRSEMMDALRQDYIRTARAKGAGAGRIVLVHALRNAVLPIITMIGMDIGYFMSGVVVVESVFGWPGIGQLMWQAIQNVDAPVIMGVTLVAATAIILGSLLADIFSLFVDPMIRLR</sequence>
<feature type="transmembrane region" description="Helical" evidence="7">
    <location>
        <begin position="228"/>
        <end position="254"/>
    </location>
</feature>
<comment type="subcellular location">
    <subcellularLocation>
        <location evidence="1">Cell membrane</location>
        <topology evidence="1">Multi-pass membrane protein</topology>
    </subcellularLocation>
</comment>
<accession>A0A1J5QM10</accession>
<dbReference type="GO" id="GO:0055085">
    <property type="term" value="P:transmembrane transport"/>
    <property type="evidence" value="ECO:0007669"/>
    <property type="project" value="InterPro"/>
</dbReference>
<reference evidence="9" key="1">
    <citation type="submission" date="2016-10" db="EMBL/GenBank/DDBJ databases">
        <title>Sequence of Gallionella enrichment culture.</title>
        <authorList>
            <person name="Poehlein A."/>
            <person name="Muehling M."/>
            <person name="Daniel R."/>
        </authorList>
    </citation>
    <scope>NUCLEOTIDE SEQUENCE</scope>
</reference>
<feature type="domain" description="ABC transmembrane type-1" evidence="8">
    <location>
        <begin position="96"/>
        <end position="297"/>
    </location>
</feature>
<organism evidence="9">
    <name type="scientific">mine drainage metagenome</name>
    <dbReference type="NCBI Taxonomy" id="410659"/>
    <lineage>
        <taxon>unclassified sequences</taxon>
        <taxon>metagenomes</taxon>
        <taxon>ecological metagenomes</taxon>
    </lineage>
</organism>
<evidence type="ECO:0000313" key="9">
    <source>
        <dbReference type="EMBL" id="OIQ84577.1"/>
    </source>
</evidence>
<keyword evidence="2" id="KW-0813">Transport</keyword>
<dbReference type="InterPro" id="IPR000515">
    <property type="entry name" value="MetI-like"/>
</dbReference>
<protein>
    <submittedName>
        <fullName evidence="9">Glutathione transport system permease protein GsiC</fullName>
    </submittedName>
</protein>
<keyword evidence="6 7" id="KW-0472">Membrane</keyword>
<feature type="transmembrane region" description="Helical" evidence="7">
    <location>
        <begin position="12"/>
        <end position="31"/>
    </location>
</feature>
<keyword evidence="4 7" id="KW-0812">Transmembrane</keyword>
<gene>
    <name evidence="9" type="primary">gsiC_6</name>
    <name evidence="9" type="ORF">GALL_335900</name>
</gene>
<dbReference type="Pfam" id="PF00528">
    <property type="entry name" value="BPD_transp_1"/>
    <property type="match status" value="1"/>
</dbReference>
<dbReference type="InterPro" id="IPR035906">
    <property type="entry name" value="MetI-like_sf"/>
</dbReference>